<dbReference type="PANTHER" id="PTHR23501:SF43">
    <property type="entry name" value="MULTIDRUG TRANSPORTER, PUTATIVE (AFU_ORTHOLOGUE AFUA_6G03040)-RELATED"/>
    <property type="match status" value="1"/>
</dbReference>
<dbReference type="GO" id="GO:0022857">
    <property type="term" value="F:transmembrane transporter activity"/>
    <property type="evidence" value="ECO:0007669"/>
    <property type="project" value="TreeGrafter"/>
</dbReference>
<dbReference type="InterPro" id="IPR036259">
    <property type="entry name" value="MFS_trans_sf"/>
</dbReference>
<dbReference type="SUPFAM" id="SSF103473">
    <property type="entry name" value="MFS general substrate transporter"/>
    <property type="match status" value="1"/>
</dbReference>
<dbReference type="Gene3D" id="1.20.1250.20">
    <property type="entry name" value="MFS general substrate transporter like domains"/>
    <property type="match status" value="1"/>
</dbReference>
<evidence type="ECO:0000313" key="6">
    <source>
        <dbReference type="Proteomes" id="UP000452235"/>
    </source>
</evidence>
<dbReference type="PANTHER" id="PTHR23501">
    <property type="entry name" value="MAJOR FACILITATOR SUPERFAMILY"/>
    <property type="match status" value="1"/>
</dbReference>
<evidence type="ECO:0000313" key="5">
    <source>
        <dbReference type="EMBL" id="GFF20196.1"/>
    </source>
</evidence>
<evidence type="ECO:0000256" key="2">
    <source>
        <dbReference type="ARBA" id="ARBA00022692"/>
    </source>
</evidence>
<evidence type="ECO:0000256" key="3">
    <source>
        <dbReference type="ARBA" id="ARBA00022989"/>
    </source>
</evidence>
<dbReference type="VEuPathDB" id="FungiDB:ATEG_04152"/>
<evidence type="ECO:0000256" key="4">
    <source>
        <dbReference type="ARBA" id="ARBA00023136"/>
    </source>
</evidence>
<protein>
    <submittedName>
        <fullName evidence="5">MFS multidrug transporter</fullName>
    </submittedName>
</protein>
<keyword evidence="4" id="KW-0472">Membrane</keyword>
<dbReference type="Gene3D" id="1.20.1720.10">
    <property type="entry name" value="Multidrug resistance protein D"/>
    <property type="match status" value="1"/>
</dbReference>
<evidence type="ECO:0000256" key="1">
    <source>
        <dbReference type="ARBA" id="ARBA00004141"/>
    </source>
</evidence>
<name>A0A5M3Z403_ASPTE</name>
<dbReference type="AlphaFoldDB" id="A0A5M3Z403"/>
<comment type="caution">
    <text evidence="5">The sequence shown here is derived from an EMBL/GenBank/DDBJ whole genome shotgun (WGS) entry which is preliminary data.</text>
</comment>
<dbReference type="GO" id="GO:0005886">
    <property type="term" value="C:plasma membrane"/>
    <property type="evidence" value="ECO:0007669"/>
    <property type="project" value="TreeGrafter"/>
</dbReference>
<keyword evidence="3" id="KW-1133">Transmembrane helix</keyword>
<accession>A0A5M3Z403</accession>
<organism evidence="5 6">
    <name type="scientific">Aspergillus terreus</name>
    <dbReference type="NCBI Taxonomy" id="33178"/>
    <lineage>
        <taxon>Eukaryota</taxon>
        <taxon>Fungi</taxon>
        <taxon>Dikarya</taxon>
        <taxon>Ascomycota</taxon>
        <taxon>Pezizomycotina</taxon>
        <taxon>Eurotiomycetes</taxon>
        <taxon>Eurotiomycetidae</taxon>
        <taxon>Eurotiales</taxon>
        <taxon>Aspergillaceae</taxon>
        <taxon>Aspergillus</taxon>
        <taxon>Aspergillus subgen. Circumdati</taxon>
    </lineage>
</organism>
<proteinExistence type="predicted"/>
<comment type="subcellular location">
    <subcellularLocation>
        <location evidence="1">Membrane</location>
        <topology evidence="1">Multi-pass membrane protein</topology>
    </subcellularLocation>
</comment>
<dbReference type="EMBL" id="BLJY01000011">
    <property type="protein sequence ID" value="GFF20196.1"/>
    <property type="molecule type" value="Genomic_DNA"/>
</dbReference>
<keyword evidence="6" id="KW-1185">Reference proteome</keyword>
<dbReference type="OrthoDB" id="440553at2759"/>
<keyword evidence="2" id="KW-0812">Transmembrane</keyword>
<sequence>MEHQEKDERRVPAHEKFTEDAAAERPYVGTSLETRDGHDIVYPSGWRLCFVLAGIWISFYLVNLEVTIVSTSLIAMTDELKGFDKTGWITTAFLSTFTGFMSVWTKVGDIIGRKKTILAADVMFLLFSLGCGLSQTADQLLPPGFLAVSMLFFAMPPNYGSVAPKPLSYLKPSMWLFRQLDIVGTLLLLTGAILLVAVLNEAVCGLSWVAFFTWEWVVSEKIADFEQIFPRRALYNRAWIGMLIATFVSGCPWNVVVVYLTQRLQILTKASPLMAGVRLIPYSAVSTIFTSAANLASLKGRIPFVYFALAGSILHIVGMVLLSCLPETNEFPAAGYAYEVIAGAGIGTTIGILILAVPYVVETRDLAIATGAMNQGRFLGGAIGLSIASNILSDKLHAKLDGKMPSEELDRLLEAVSIIPTLPTNLQALVEKAFAEGYTMQFRVMIAFTAVQVPASLLLLRRRRQYVVE</sequence>
<reference evidence="5 6" key="1">
    <citation type="submission" date="2020-01" db="EMBL/GenBank/DDBJ databases">
        <title>Aspergillus terreus IFO 6365 whole genome shotgun sequence.</title>
        <authorList>
            <person name="Kanamasa S."/>
            <person name="Takahashi H."/>
        </authorList>
    </citation>
    <scope>NUCLEOTIDE SEQUENCE [LARGE SCALE GENOMIC DNA]</scope>
    <source>
        <strain evidence="5 6">IFO 6365</strain>
    </source>
</reference>
<dbReference type="Proteomes" id="UP000452235">
    <property type="component" value="Unassembled WGS sequence"/>
</dbReference>
<gene>
    <name evidence="5" type="ORF">ATEIFO6365_0011045800</name>
</gene>